<evidence type="ECO:0000313" key="14">
    <source>
        <dbReference type="EMBL" id="CDI77967.1"/>
    </source>
</evidence>
<dbReference type="GO" id="GO:0005739">
    <property type="term" value="C:mitochondrion"/>
    <property type="evidence" value="ECO:0007669"/>
    <property type="project" value="TreeGrafter"/>
</dbReference>
<dbReference type="InterPro" id="IPR001312">
    <property type="entry name" value="Hexokinase"/>
</dbReference>
<dbReference type="Gene3D" id="3.30.420.40">
    <property type="match status" value="1"/>
</dbReference>
<keyword evidence="4 11" id="KW-0808">Transferase</keyword>
<dbReference type="Gene3D" id="3.40.367.20">
    <property type="match status" value="1"/>
</dbReference>
<evidence type="ECO:0000256" key="6">
    <source>
        <dbReference type="ARBA" id="ARBA00022777"/>
    </source>
</evidence>
<dbReference type="SUPFAM" id="SSF53067">
    <property type="entry name" value="Actin-like ATPase domain"/>
    <property type="match status" value="2"/>
</dbReference>
<gene>
    <name evidence="14" type="ORF">EAH_00066760</name>
</gene>
<reference evidence="14" key="2">
    <citation type="submission" date="2013-10" db="EMBL/GenBank/DDBJ databases">
        <authorList>
            <person name="Aslett M."/>
        </authorList>
    </citation>
    <scope>NUCLEOTIDE SEQUENCE</scope>
    <source>
        <strain evidence="14">Houghton</strain>
    </source>
</reference>
<dbReference type="PANTHER" id="PTHR19443">
    <property type="entry name" value="HEXOKINASE"/>
    <property type="match status" value="1"/>
</dbReference>
<dbReference type="RefSeq" id="XP_013251748.1">
    <property type="nucleotide sequence ID" value="XM_013396294.1"/>
</dbReference>
<dbReference type="Proteomes" id="UP000018050">
    <property type="component" value="Unassembled WGS sequence"/>
</dbReference>
<evidence type="ECO:0000259" key="13">
    <source>
        <dbReference type="Pfam" id="PF03727"/>
    </source>
</evidence>
<evidence type="ECO:0000256" key="11">
    <source>
        <dbReference type="RuleBase" id="RU362007"/>
    </source>
</evidence>
<feature type="non-terminal residue" evidence="14">
    <location>
        <position position="114"/>
    </location>
</feature>
<evidence type="ECO:0000256" key="2">
    <source>
        <dbReference type="ARBA" id="ARBA00005028"/>
    </source>
</evidence>
<dbReference type="InterPro" id="IPR043129">
    <property type="entry name" value="ATPase_NBD"/>
</dbReference>
<evidence type="ECO:0000256" key="5">
    <source>
        <dbReference type="ARBA" id="ARBA00022741"/>
    </source>
</evidence>
<dbReference type="GO" id="GO:0008865">
    <property type="term" value="F:fructokinase activity"/>
    <property type="evidence" value="ECO:0007669"/>
    <property type="project" value="TreeGrafter"/>
</dbReference>
<proteinExistence type="inferred from homology"/>
<dbReference type="PRINTS" id="PR00475">
    <property type="entry name" value="HEXOKINASE"/>
</dbReference>
<dbReference type="UniPathway" id="UPA00109">
    <property type="reaction ID" value="UER00180"/>
</dbReference>
<accession>U6GEJ5</accession>
<keyword evidence="6 11" id="KW-0418">Kinase</keyword>
<evidence type="ECO:0000256" key="10">
    <source>
        <dbReference type="ARBA" id="ARBA00047905"/>
    </source>
</evidence>
<dbReference type="Pfam" id="PF00349">
    <property type="entry name" value="Hexokinase_1"/>
    <property type="match status" value="1"/>
</dbReference>
<sequence>VLESWTKGFATGHDTDDPVVGKDVVELLTAAIKRKSLPLECAAVVNDTVGTLLSCAYQKGRSAAACTIGVILGTGANCCYIEPDAAQFGYKGSIINVECGNFNKHLPTTPVDQA</sequence>
<comment type="catalytic activity">
    <reaction evidence="10">
        <text>D-fructose + ATP = D-fructose 6-phosphate + ADP + H(+)</text>
        <dbReference type="Rhea" id="RHEA:16125"/>
        <dbReference type="ChEBI" id="CHEBI:15378"/>
        <dbReference type="ChEBI" id="CHEBI:30616"/>
        <dbReference type="ChEBI" id="CHEBI:37721"/>
        <dbReference type="ChEBI" id="CHEBI:61527"/>
        <dbReference type="ChEBI" id="CHEBI:456216"/>
        <dbReference type="EC" id="2.7.1.1"/>
    </reaction>
    <physiologicalReaction direction="left-to-right" evidence="10">
        <dbReference type="Rhea" id="RHEA:16126"/>
    </physiologicalReaction>
</comment>
<dbReference type="GeneID" id="25274746"/>
<dbReference type="GO" id="GO:0005536">
    <property type="term" value="F:D-glucose binding"/>
    <property type="evidence" value="ECO:0007669"/>
    <property type="project" value="InterPro"/>
</dbReference>
<feature type="domain" description="Hexokinase N-terminal" evidence="12">
    <location>
        <begin position="2"/>
        <end position="57"/>
    </location>
</feature>
<evidence type="ECO:0000256" key="8">
    <source>
        <dbReference type="ARBA" id="ARBA00023152"/>
    </source>
</evidence>
<dbReference type="GO" id="GO:0006006">
    <property type="term" value="P:glucose metabolic process"/>
    <property type="evidence" value="ECO:0007669"/>
    <property type="project" value="TreeGrafter"/>
</dbReference>
<dbReference type="PROSITE" id="PS51748">
    <property type="entry name" value="HEXOKINASE_2"/>
    <property type="match status" value="1"/>
</dbReference>
<reference evidence="14" key="1">
    <citation type="submission" date="2013-10" db="EMBL/GenBank/DDBJ databases">
        <title>Genomic analysis of the causative agents of coccidiosis in chickens.</title>
        <authorList>
            <person name="Reid A.J."/>
            <person name="Blake D."/>
            <person name="Billington K."/>
            <person name="Browne H."/>
            <person name="Dunn M."/>
            <person name="Hung S."/>
            <person name="Kawahara F."/>
            <person name="Miranda-Saavedra D."/>
            <person name="Mourier T."/>
            <person name="Nagra H."/>
            <person name="Otto T.D."/>
            <person name="Rawlings N."/>
            <person name="Sanchez A."/>
            <person name="Sanders M."/>
            <person name="Subramaniam C."/>
            <person name="Tay Y."/>
            <person name="Dear P."/>
            <person name="Doerig C."/>
            <person name="Gruber A."/>
            <person name="Parkinson J."/>
            <person name="Shirley M."/>
            <person name="Wan K.L."/>
            <person name="Berriman M."/>
            <person name="Tomley F."/>
            <person name="Pain A."/>
        </authorList>
    </citation>
    <scope>NUCLEOTIDE SEQUENCE</scope>
    <source>
        <strain evidence="14">Houghton</strain>
    </source>
</reference>
<dbReference type="OrthoDB" id="354457at2759"/>
<comment type="pathway">
    <text evidence="1">Carbohydrate degradation; glycolysis; D-glyceraldehyde 3-phosphate and glycerone phosphate from D-glucose: step 1/4.</text>
</comment>
<dbReference type="GO" id="GO:0005829">
    <property type="term" value="C:cytosol"/>
    <property type="evidence" value="ECO:0007669"/>
    <property type="project" value="TreeGrafter"/>
</dbReference>
<keyword evidence="5 11" id="KW-0547">Nucleotide-binding</keyword>
<dbReference type="GO" id="GO:0004340">
    <property type="term" value="F:glucokinase activity"/>
    <property type="evidence" value="ECO:0007669"/>
    <property type="project" value="TreeGrafter"/>
</dbReference>
<evidence type="ECO:0000256" key="9">
    <source>
        <dbReference type="ARBA" id="ARBA00044613"/>
    </source>
</evidence>
<evidence type="ECO:0000256" key="4">
    <source>
        <dbReference type="ARBA" id="ARBA00022679"/>
    </source>
</evidence>
<dbReference type="InterPro" id="IPR022672">
    <property type="entry name" value="Hexokinase_N"/>
</dbReference>
<evidence type="ECO:0000313" key="15">
    <source>
        <dbReference type="Proteomes" id="UP000018050"/>
    </source>
</evidence>
<evidence type="ECO:0000259" key="12">
    <source>
        <dbReference type="Pfam" id="PF00349"/>
    </source>
</evidence>
<comment type="pathway">
    <text evidence="2">Carbohydrate metabolism; hexose metabolism.</text>
</comment>
<keyword evidence="15" id="KW-1185">Reference proteome</keyword>
<dbReference type="PANTHER" id="PTHR19443:SF16">
    <property type="entry name" value="HEXOKINASE TYPE 1-RELATED"/>
    <property type="match status" value="1"/>
</dbReference>
<dbReference type="VEuPathDB" id="ToxoDB:EAH_00066760"/>
<dbReference type="EMBL" id="HG670781">
    <property type="protein sequence ID" value="CDI77967.1"/>
    <property type="molecule type" value="Genomic_DNA"/>
</dbReference>
<comment type="catalytic activity">
    <reaction evidence="9">
        <text>a D-hexose + ATP = a D-hexose 6-phosphate + ADP + H(+)</text>
        <dbReference type="Rhea" id="RHEA:22740"/>
        <dbReference type="ChEBI" id="CHEBI:4194"/>
        <dbReference type="ChEBI" id="CHEBI:15378"/>
        <dbReference type="ChEBI" id="CHEBI:30616"/>
        <dbReference type="ChEBI" id="CHEBI:229467"/>
        <dbReference type="ChEBI" id="CHEBI:456216"/>
        <dbReference type="EC" id="2.7.1.1"/>
    </reaction>
    <physiologicalReaction direction="left-to-right" evidence="9">
        <dbReference type="Rhea" id="RHEA:22741"/>
    </physiologicalReaction>
</comment>
<feature type="domain" description="Hexokinase C-terminal" evidence="13">
    <location>
        <begin position="68"/>
        <end position="113"/>
    </location>
</feature>
<dbReference type="GO" id="GO:0006096">
    <property type="term" value="P:glycolytic process"/>
    <property type="evidence" value="ECO:0007669"/>
    <property type="project" value="UniProtKB-UniPathway"/>
</dbReference>
<dbReference type="GO" id="GO:0001678">
    <property type="term" value="P:intracellular glucose homeostasis"/>
    <property type="evidence" value="ECO:0007669"/>
    <property type="project" value="InterPro"/>
</dbReference>
<keyword evidence="7 11" id="KW-0067">ATP-binding</keyword>
<dbReference type="AlphaFoldDB" id="U6GEJ5"/>
<dbReference type="EC" id="2.7.1.-" evidence="11"/>
<dbReference type="InterPro" id="IPR022673">
    <property type="entry name" value="Hexokinase_C"/>
</dbReference>
<evidence type="ECO:0000256" key="7">
    <source>
        <dbReference type="ARBA" id="ARBA00022840"/>
    </source>
</evidence>
<comment type="similarity">
    <text evidence="3 11">Belongs to the hexokinase family.</text>
</comment>
<feature type="non-terminal residue" evidence="14">
    <location>
        <position position="1"/>
    </location>
</feature>
<dbReference type="Pfam" id="PF03727">
    <property type="entry name" value="Hexokinase_2"/>
    <property type="match status" value="1"/>
</dbReference>
<protein>
    <recommendedName>
        <fullName evidence="11">Phosphotransferase</fullName>
        <ecNumber evidence="11">2.7.1.-</ecNumber>
    </recommendedName>
</protein>
<organism evidence="14 15">
    <name type="scientific">Eimeria acervulina</name>
    <name type="common">Coccidian parasite</name>
    <dbReference type="NCBI Taxonomy" id="5801"/>
    <lineage>
        <taxon>Eukaryota</taxon>
        <taxon>Sar</taxon>
        <taxon>Alveolata</taxon>
        <taxon>Apicomplexa</taxon>
        <taxon>Conoidasida</taxon>
        <taxon>Coccidia</taxon>
        <taxon>Eucoccidiorida</taxon>
        <taxon>Eimeriorina</taxon>
        <taxon>Eimeriidae</taxon>
        <taxon>Eimeria</taxon>
    </lineage>
</organism>
<evidence type="ECO:0000256" key="3">
    <source>
        <dbReference type="ARBA" id="ARBA00009225"/>
    </source>
</evidence>
<keyword evidence="8 11" id="KW-0324">Glycolysis</keyword>
<name>U6GEJ5_EIMAC</name>
<evidence type="ECO:0000256" key="1">
    <source>
        <dbReference type="ARBA" id="ARBA00004888"/>
    </source>
</evidence>
<dbReference type="GO" id="GO:0005524">
    <property type="term" value="F:ATP binding"/>
    <property type="evidence" value="ECO:0007669"/>
    <property type="project" value="UniProtKB-UniRule"/>
</dbReference>